<protein>
    <recommendedName>
        <fullName evidence="2">Cyanovirin-N domain-containing protein</fullName>
    </recommendedName>
</protein>
<dbReference type="SUPFAM" id="SSF51322">
    <property type="entry name" value="Cyanovirin-N"/>
    <property type="match status" value="1"/>
</dbReference>
<gene>
    <name evidence="3" type="ORF">F5X68DRAFT_232715</name>
</gene>
<accession>A0A9P8VA12</accession>
<feature type="chain" id="PRO_5040161451" description="Cyanovirin-N domain-containing protein" evidence="1">
    <location>
        <begin position="25"/>
        <end position="206"/>
    </location>
</feature>
<evidence type="ECO:0000259" key="2">
    <source>
        <dbReference type="Pfam" id="PF08881"/>
    </source>
</evidence>
<sequence>MVPGPIRMMLIIMMTLLRNTFLTSIFPEETICPMTGCFQKRCWDINLVEGHLLTAVCVPENNSRDQMMVNTLDLNLCVGISDDKLKWQNNGNFADSAEFMAITRGDQFMAAGHIALNAYCPDAYGPRYNCKLDLSELVWLDQAQIGCFFNRAIAQKPPEFHQDAPPSAMGPVRVRYDDVVFIGYLEEQGIAYMRVAANATDYQYYM</sequence>
<dbReference type="EMBL" id="JAGSXJ010000014">
    <property type="protein sequence ID" value="KAH6685735.1"/>
    <property type="molecule type" value="Genomic_DNA"/>
</dbReference>
<feature type="domain" description="Cyanovirin-N" evidence="2">
    <location>
        <begin position="38"/>
        <end position="106"/>
    </location>
</feature>
<evidence type="ECO:0000313" key="3">
    <source>
        <dbReference type="EMBL" id="KAH6685735.1"/>
    </source>
</evidence>
<dbReference type="InterPro" id="IPR011058">
    <property type="entry name" value="Cyanovirin-N"/>
</dbReference>
<dbReference type="AlphaFoldDB" id="A0A9P8VA12"/>
<dbReference type="OrthoDB" id="2947935at2759"/>
<organism evidence="3 4">
    <name type="scientific">Plectosphaerella plurivora</name>
    <dbReference type="NCBI Taxonomy" id="936078"/>
    <lineage>
        <taxon>Eukaryota</taxon>
        <taxon>Fungi</taxon>
        <taxon>Dikarya</taxon>
        <taxon>Ascomycota</taxon>
        <taxon>Pezizomycotina</taxon>
        <taxon>Sordariomycetes</taxon>
        <taxon>Hypocreomycetidae</taxon>
        <taxon>Glomerellales</taxon>
        <taxon>Plectosphaerellaceae</taxon>
        <taxon>Plectosphaerella</taxon>
    </lineage>
</organism>
<proteinExistence type="predicted"/>
<evidence type="ECO:0000313" key="4">
    <source>
        <dbReference type="Proteomes" id="UP000770015"/>
    </source>
</evidence>
<keyword evidence="1" id="KW-0732">Signal</keyword>
<dbReference type="Proteomes" id="UP000770015">
    <property type="component" value="Unassembled WGS sequence"/>
</dbReference>
<dbReference type="Pfam" id="PF08881">
    <property type="entry name" value="CVNH"/>
    <property type="match status" value="1"/>
</dbReference>
<dbReference type="Gene3D" id="2.30.60.10">
    <property type="entry name" value="Cyanovirin-N"/>
    <property type="match status" value="1"/>
</dbReference>
<name>A0A9P8VA12_9PEZI</name>
<dbReference type="InterPro" id="IPR036673">
    <property type="entry name" value="Cyanovirin-N_sf"/>
</dbReference>
<keyword evidence="4" id="KW-1185">Reference proteome</keyword>
<evidence type="ECO:0000256" key="1">
    <source>
        <dbReference type="SAM" id="SignalP"/>
    </source>
</evidence>
<comment type="caution">
    <text evidence="3">The sequence shown here is derived from an EMBL/GenBank/DDBJ whole genome shotgun (WGS) entry which is preliminary data.</text>
</comment>
<reference evidence="3" key="1">
    <citation type="journal article" date="2021" name="Nat. Commun.">
        <title>Genetic determinants of endophytism in the Arabidopsis root mycobiome.</title>
        <authorList>
            <person name="Mesny F."/>
            <person name="Miyauchi S."/>
            <person name="Thiergart T."/>
            <person name="Pickel B."/>
            <person name="Atanasova L."/>
            <person name="Karlsson M."/>
            <person name="Huettel B."/>
            <person name="Barry K.W."/>
            <person name="Haridas S."/>
            <person name="Chen C."/>
            <person name="Bauer D."/>
            <person name="Andreopoulos W."/>
            <person name="Pangilinan J."/>
            <person name="LaButti K."/>
            <person name="Riley R."/>
            <person name="Lipzen A."/>
            <person name="Clum A."/>
            <person name="Drula E."/>
            <person name="Henrissat B."/>
            <person name="Kohler A."/>
            <person name="Grigoriev I.V."/>
            <person name="Martin F.M."/>
            <person name="Hacquard S."/>
        </authorList>
    </citation>
    <scope>NUCLEOTIDE SEQUENCE</scope>
    <source>
        <strain evidence="3">MPI-SDFR-AT-0117</strain>
    </source>
</reference>
<feature type="signal peptide" evidence="1">
    <location>
        <begin position="1"/>
        <end position="24"/>
    </location>
</feature>